<feature type="compositionally biased region" description="Polar residues" evidence="1">
    <location>
        <begin position="38"/>
        <end position="48"/>
    </location>
</feature>
<evidence type="ECO:0000313" key="2">
    <source>
        <dbReference type="EMBL" id="VEL12918.1"/>
    </source>
</evidence>
<sequence length="151" mass="16386">MTKDVLPFRRNTADKVKRVTKAFSFHASEQSPLPEAPDQTTSVGQTLVGSGPILGRLSPSMSSVESPNGLPSCQRHSRRLIRQSSADCSTSREERMGNITSAHQHIRWPARQRAAATAMAVLEEEVVSVICSPIHSIVEELDKFGSFGAAS</sequence>
<proteinExistence type="predicted"/>
<evidence type="ECO:0000256" key="1">
    <source>
        <dbReference type="SAM" id="MobiDB-lite"/>
    </source>
</evidence>
<dbReference type="EMBL" id="CAAALY010016238">
    <property type="protein sequence ID" value="VEL12918.1"/>
    <property type="molecule type" value="Genomic_DNA"/>
</dbReference>
<feature type="compositionally biased region" description="Polar residues" evidence="1">
    <location>
        <begin position="59"/>
        <end position="71"/>
    </location>
</feature>
<accession>A0A448WJ01</accession>
<comment type="caution">
    <text evidence="2">The sequence shown here is derived from an EMBL/GenBank/DDBJ whole genome shotgun (WGS) entry which is preliminary data.</text>
</comment>
<name>A0A448WJ01_9PLAT</name>
<protein>
    <submittedName>
        <fullName evidence="2">Uncharacterized protein</fullName>
    </submittedName>
</protein>
<reference evidence="2" key="1">
    <citation type="submission" date="2018-11" db="EMBL/GenBank/DDBJ databases">
        <authorList>
            <consortium name="Pathogen Informatics"/>
        </authorList>
    </citation>
    <scope>NUCLEOTIDE SEQUENCE</scope>
</reference>
<gene>
    <name evidence="2" type="ORF">PXEA_LOCUS6358</name>
</gene>
<dbReference type="Proteomes" id="UP000784294">
    <property type="component" value="Unassembled WGS sequence"/>
</dbReference>
<dbReference type="AlphaFoldDB" id="A0A448WJ01"/>
<keyword evidence="3" id="KW-1185">Reference proteome</keyword>
<evidence type="ECO:0000313" key="3">
    <source>
        <dbReference type="Proteomes" id="UP000784294"/>
    </source>
</evidence>
<organism evidence="2 3">
    <name type="scientific">Protopolystoma xenopodis</name>
    <dbReference type="NCBI Taxonomy" id="117903"/>
    <lineage>
        <taxon>Eukaryota</taxon>
        <taxon>Metazoa</taxon>
        <taxon>Spiralia</taxon>
        <taxon>Lophotrochozoa</taxon>
        <taxon>Platyhelminthes</taxon>
        <taxon>Monogenea</taxon>
        <taxon>Polyopisthocotylea</taxon>
        <taxon>Polystomatidea</taxon>
        <taxon>Polystomatidae</taxon>
        <taxon>Protopolystoma</taxon>
    </lineage>
</organism>
<feature type="region of interest" description="Disordered" evidence="1">
    <location>
        <begin position="26"/>
        <end position="94"/>
    </location>
</feature>